<evidence type="ECO:0000256" key="1">
    <source>
        <dbReference type="SAM" id="MobiDB-lite"/>
    </source>
</evidence>
<keyword evidence="4" id="KW-1185">Reference proteome</keyword>
<feature type="domain" description="PepSY" evidence="2">
    <location>
        <begin position="143"/>
        <end position="199"/>
    </location>
</feature>
<reference evidence="3 4" key="1">
    <citation type="submission" date="2019-03" db="EMBL/GenBank/DDBJ databases">
        <title>Draft genome sequences of novel Actinobacteria.</title>
        <authorList>
            <person name="Sahin N."/>
            <person name="Ay H."/>
            <person name="Saygin H."/>
        </authorList>
    </citation>
    <scope>NUCLEOTIDE SEQUENCE [LARGE SCALE GENOMIC DNA]</scope>
    <source>
        <strain evidence="3 4">6K102</strain>
    </source>
</reference>
<dbReference type="Gene3D" id="3.30.505.20">
    <property type="match status" value="1"/>
</dbReference>
<comment type="caution">
    <text evidence="3">The sequence shown here is derived from an EMBL/GenBank/DDBJ whole genome shotgun (WGS) entry which is preliminary data.</text>
</comment>
<dbReference type="RefSeq" id="WP_132637145.1">
    <property type="nucleotide sequence ID" value="NZ_SMLD01000126.1"/>
</dbReference>
<protein>
    <submittedName>
        <fullName evidence="3">Metallopeptidase</fullName>
    </submittedName>
</protein>
<dbReference type="AlphaFoldDB" id="A0A4R5ESI2"/>
<feature type="compositionally biased region" description="Low complexity" evidence="1">
    <location>
        <begin position="35"/>
        <end position="53"/>
    </location>
</feature>
<dbReference type="Proteomes" id="UP000295136">
    <property type="component" value="Unassembled WGS sequence"/>
</dbReference>
<gene>
    <name evidence="3" type="ORF">E1295_34500</name>
</gene>
<evidence type="ECO:0000313" key="4">
    <source>
        <dbReference type="Proteomes" id="UP000295136"/>
    </source>
</evidence>
<dbReference type="EMBL" id="SMLD01000126">
    <property type="protein sequence ID" value="TDE37610.1"/>
    <property type="molecule type" value="Genomic_DNA"/>
</dbReference>
<evidence type="ECO:0000259" key="2">
    <source>
        <dbReference type="Pfam" id="PF03413"/>
    </source>
</evidence>
<evidence type="ECO:0000313" key="3">
    <source>
        <dbReference type="EMBL" id="TDE37610.1"/>
    </source>
</evidence>
<feature type="region of interest" description="Disordered" evidence="1">
    <location>
        <begin position="24"/>
        <end position="70"/>
    </location>
</feature>
<dbReference type="InterPro" id="IPR025711">
    <property type="entry name" value="PepSY"/>
</dbReference>
<organism evidence="3 4">
    <name type="scientific">Nonomuraea mesophila</name>
    <dbReference type="NCBI Taxonomy" id="2530382"/>
    <lineage>
        <taxon>Bacteria</taxon>
        <taxon>Bacillati</taxon>
        <taxon>Actinomycetota</taxon>
        <taxon>Actinomycetes</taxon>
        <taxon>Streptosporangiales</taxon>
        <taxon>Streptosporangiaceae</taxon>
        <taxon>Nonomuraea</taxon>
    </lineage>
</organism>
<dbReference type="Pfam" id="PF03413">
    <property type="entry name" value="PepSY"/>
    <property type="match status" value="1"/>
</dbReference>
<name>A0A4R5ESI2_9ACTN</name>
<proteinExistence type="predicted"/>
<accession>A0A4R5ESI2</accession>
<dbReference type="Gene3D" id="3.10.450.40">
    <property type="match status" value="1"/>
</dbReference>
<sequence>MKTTIIGVLAGAAVLAGGCGTAPHTGHEGHELAAESSPSIGTPTSGTASPSGPETGGPGTSGSETGGLKRAAQAALAAVPGSVLVSIETEENGRLWEVQVVGKDGTEHQLDVEGEKIVNGPAAEDGDADDKAERRDQLAAAELDYAQAADKVLATVPEGRLTELNLDTERGRTVWEADVLTPDGTKHKVAVDAATGEVVRNDGTTT</sequence>
<dbReference type="PROSITE" id="PS51257">
    <property type="entry name" value="PROKAR_LIPOPROTEIN"/>
    <property type="match status" value="1"/>
</dbReference>